<feature type="coiled-coil region" evidence="1">
    <location>
        <begin position="486"/>
        <end position="513"/>
    </location>
</feature>
<feature type="transmembrane region" description="Helical" evidence="2">
    <location>
        <begin position="241"/>
        <end position="259"/>
    </location>
</feature>
<feature type="transmembrane region" description="Helical" evidence="2">
    <location>
        <begin position="367"/>
        <end position="389"/>
    </location>
</feature>
<feature type="transmembrane region" description="Helical" evidence="2">
    <location>
        <begin position="74"/>
        <end position="100"/>
    </location>
</feature>
<feature type="transmembrane region" description="Helical" evidence="2">
    <location>
        <begin position="121"/>
        <end position="146"/>
    </location>
</feature>
<feature type="transmembrane region" description="Helical" evidence="2">
    <location>
        <begin position="211"/>
        <end position="234"/>
    </location>
</feature>
<sequence length="564" mass="62377">MKGLSVITSGLGMVILGPFVYLFFGLIWGILVSFPFAILDGLFYLIDLVGFKMLHYMIYGSFDSVQLSIHSLPIAFLGIVIICVPLICFAIIGVAIKFHIKKGTEENQKSFKESLRQILPAIGWIVAIPLIIFILNLFMILITNLINKAITLTDDNINLSVVKKIYLQLNSEWPELQKNLIQKGAFLAPGFLEFYKAALNFTDSGPSSIDIAFSLIKNAIVGWVSLSFLGGVLVSSLVKTLQLYFLFIISPFVATSSIVDGGKNLHKWKEMFMQKALAILTQLSAFQFYLIFITGINRYTNEGAINKFFENRSGFNKEWIRMTIQIVLYSGTAIAVKTLSNVVVAFIGEATTNDDFKMMMAPFKKGAQLAMGVGVATAAVASGGATLGATAAKGGMSAIGGTIGKGILGIKKGIHNAKMQQSGMSTEMVKTFNSSGTNKDDLRSRKETFNEAKSLSKGVEGTGNENDTFKTFTNSEDMTKSFANNITNYDKEIKFNERQLADLEAKNAKTLEDVNKISFMKSQINDMKTRRDHYINRSRELLNRLNFDQTYLNQAVADIRRGQK</sequence>
<feature type="transmembrane region" description="Helical" evidence="2">
    <location>
        <begin position="6"/>
        <end position="30"/>
    </location>
</feature>
<dbReference type="Proteomes" id="UP000250218">
    <property type="component" value="Chromosome"/>
</dbReference>
<feature type="transmembrane region" description="Helical" evidence="2">
    <location>
        <begin position="326"/>
        <end position="347"/>
    </location>
</feature>
<dbReference type="EMBL" id="CP030140">
    <property type="protein sequence ID" value="AWX69419.1"/>
    <property type="molecule type" value="Genomic_DNA"/>
</dbReference>
<dbReference type="KEGG" id="mane:DP065_01460"/>
<feature type="transmembrane region" description="Helical" evidence="2">
    <location>
        <begin position="42"/>
        <end position="62"/>
    </location>
</feature>
<dbReference type="NCBIfam" id="NF045848">
    <property type="entry name" value="MMCAP2_0566_fam"/>
    <property type="match status" value="1"/>
</dbReference>
<evidence type="ECO:0000256" key="2">
    <source>
        <dbReference type="SAM" id="Phobius"/>
    </source>
</evidence>
<keyword evidence="2" id="KW-0812">Transmembrane</keyword>
<name>A0A2Z4NCZ6_9BACT</name>
<gene>
    <name evidence="3" type="ORF">DP065_01460</name>
</gene>
<feature type="transmembrane region" description="Helical" evidence="2">
    <location>
        <begin position="271"/>
        <end position="292"/>
    </location>
</feature>
<keyword evidence="2" id="KW-0472">Membrane</keyword>
<keyword evidence="1" id="KW-0175">Coiled coil</keyword>
<evidence type="ECO:0000313" key="3">
    <source>
        <dbReference type="EMBL" id="AWX69419.1"/>
    </source>
</evidence>
<evidence type="ECO:0000313" key="4">
    <source>
        <dbReference type="Proteomes" id="UP000250218"/>
    </source>
</evidence>
<organism evidence="3 4">
    <name type="scientific">[Mycoplasma] anseris</name>
    <dbReference type="NCBI Taxonomy" id="92400"/>
    <lineage>
        <taxon>Bacteria</taxon>
        <taxon>Bacillati</taxon>
        <taxon>Mycoplasmatota</taxon>
        <taxon>Mycoplasmoidales</taxon>
        <taxon>Metamycoplasmataceae</taxon>
        <taxon>Metamycoplasma</taxon>
    </lineage>
</organism>
<keyword evidence="2" id="KW-1133">Transmembrane helix</keyword>
<protein>
    <submittedName>
        <fullName evidence="3">Uncharacterized protein</fullName>
    </submittedName>
</protein>
<dbReference type="AlphaFoldDB" id="A0A2Z4NCZ6"/>
<dbReference type="NCBIfam" id="NF045889">
    <property type="entry name" value="ICE_Mbov_0396_TM"/>
    <property type="match status" value="1"/>
</dbReference>
<evidence type="ECO:0000256" key="1">
    <source>
        <dbReference type="SAM" id="Coils"/>
    </source>
</evidence>
<keyword evidence="4" id="KW-1185">Reference proteome</keyword>
<proteinExistence type="predicted"/>
<reference evidence="4" key="1">
    <citation type="submission" date="2018-06" db="EMBL/GenBank/DDBJ databases">
        <title>Complete genome sequences of Mycoplasma anatis, M. anseris and M. cloacale type strains.</title>
        <authorList>
            <person name="Grozner D."/>
            <person name="Forro B."/>
            <person name="Sulyok K.M."/>
            <person name="Marton S."/>
            <person name="Kreizinger Z."/>
            <person name="Banyai K."/>
            <person name="Gyuranecz M."/>
        </authorList>
    </citation>
    <scope>NUCLEOTIDE SEQUENCE [LARGE SCALE GENOMIC DNA]</scope>
    <source>
        <strain evidence="4">ATCC 49234</strain>
    </source>
</reference>
<dbReference type="RefSeq" id="WP_033178466.1">
    <property type="nucleotide sequence ID" value="NZ_CP030140.1"/>
</dbReference>
<accession>A0A2Z4NCZ6</accession>